<dbReference type="GO" id="GO:0047605">
    <property type="term" value="F:acetolactate decarboxylase activity"/>
    <property type="evidence" value="ECO:0007669"/>
    <property type="project" value="UniProtKB-UniRule"/>
</dbReference>
<sequence>MSKYTTLYQHGTLALLVPGLLDGTITMGDLLKKGDTGIGTGEGLDGELIILDGKPYQVNAEGKVTVVSDKFTLPFANSHFARYAPLAELENVDQDDLNKQMLSLSRAENTFFSLKVTGTFADIKTRAVSKSKQPYKSLAETAKNQSIFTRDKVTGTLISYYSPQLFNGAAVGGFHHHFISDDHKFGGHVLDFRLVKGEVGYQLFDTLEQHLPVNNKAYMAHDFTQDDIAGSIQASE</sequence>
<evidence type="ECO:0000256" key="9">
    <source>
        <dbReference type="PIRNR" id="PIRNR001332"/>
    </source>
</evidence>
<comment type="pathway">
    <text evidence="2 9">Polyol metabolism; (R,R)-butane-2,3-diol biosynthesis; (R,R)-butane-2,3-diol from pyruvate: step 2/3.</text>
</comment>
<dbReference type="Gene3D" id="3.30.1330.80">
    <property type="entry name" value="Hypothetical protein, similar to alpha- acetolactate decarboxylase, domain 2"/>
    <property type="match status" value="2"/>
</dbReference>
<dbReference type="SUPFAM" id="SSF117856">
    <property type="entry name" value="AF0104/ALDC/Ptd012-like"/>
    <property type="match status" value="1"/>
</dbReference>
<dbReference type="Pfam" id="PF03306">
    <property type="entry name" value="AAL_decarboxy"/>
    <property type="match status" value="1"/>
</dbReference>
<dbReference type="PIRSF" id="PIRSF001332">
    <property type="entry name" value="Acetolac_decarb"/>
    <property type="match status" value="1"/>
</dbReference>
<evidence type="ECO:0000256" key="4">
    <source>
        <dbReference type="ARBA" id="ARBA00013204"/>
    </source>
</evidence>
<dbReference type="UniPathway" id="UPA00626">
    <property type="reaction ID" value="UER00678"/>
</dbReference>
<evidence type="ECO:0000256" key="7">
    <source>
        <dbReference type="ARBA" id="ARBA00023061"/>
    </source>
</evidence>
<reference evidence="10 11" key="1">
    <citation type="journal article" date="2015" name="Genome Announc.">
        <title>Expanding the biotechnology potential of lactobacilli through comparative genomics of 213 strains and associated genera.</title>
        <authorList>
            <person name="Sun Z."/>
            <person name="Harris H.M."/>
            <person name="McCann A."/>
            <person name="Guo C."/>
            <person name="Argimon S."/>
            <person name="Zhang W."/>
            <person name="Yang X."/>
            <person name="Jeffery I.B."/>
            <person name="Cooney J.C."/>
            <person name="Kagawa T.F."/>
            <person name="Liu W."/>
            <person name="Song Y."/>
            <person name="Salvetti E."/>
            <person name="Wrobel A."/>
            <person name="Rasinkangas P."/>
            <person name="Parkhill J."/>
            <person name="Rea M.C."/>
            <person name="O'Sullivan O."/>
            <person name="Ritari J."/>
            <person name="Douillard F.P."/>
            <person name="Paul Ross R."/>
            <person name="Yang R."/>
            <person name="Briner A.E."/>
            <person name="Felis G.E."/>
            <person name="de Vos W.M."/>
            <person name="Barrangou R."/>
            <person name="Klaenhammer T.R."/>
            <person name="Caufield P.W."/>
            <person name="Cui Y."/>
            <person name="Zhang H."/>
            <person name="O'Toole P.W."/>
        </authorList>
    </citation>
    <scope>NUCLEOTIDE SEQUENCE [LARGE SCALE GENOMIC DNA]</scope>
    <source>
        <strain evidence="10 11">DSM 19906</strain>
    </source>
</reference>
<accession>A0A0R1NZ99</accession>
<evidence type="ECO:0000313" key="11">
    <source>
        <dbReference type="Proteomes" id="UP000051439"/>
    </source>
</evidence>
<evidence type="ECO:0000256" key="3">
    <source>
        <dbReference type="ARBA" id="ARBA00007106"/>
    </source>
</evidence>
<comment type="catalytic activity">
    <reaction evidence="1 9">
        <text>(2S)-2-acetolactate + H(+) = (R)-acetoin + CO2</text>
        <dbReference type="Rhea" id="RHEA:21580"/>
        <dbReference type="ChEBI" id="CHEBI:15378"/>
        <dbReference type="ChEBI" id="CHEBI:15686"/>
        <dbReference type="ChEBI" id="CHEBI:16526"/>
        <dbReference type="ChEBI" id="CHEBI:58476"/>
        <dbReference type="EC" id="4.1.1.5"/>
    </reaction>
</comment>
<evidence type="ECO:0000256" key="1">
    <source>
        <dbReference type="ARBA" id="ARBA00001784"/>
    </source>
</evidence>
<evidence type="ECO:0000313" key="10">
    <source>
        <dbReference type="EMBL" id="KRL22874.1"/>
    </source>
</evidence>
<organism evidence="10 11">
    <name type="scientific">Lentilactobacillus kisonensis DSM 19906 = JCM 15041</name>
    <dbReference type="NCBI Taxonomy" id="1423766"/>
    <lineage>
        <taxon>Bacteria</taxon>
        <taxon>Bacillati</taxon>
        <taxon>Bacillota</taxon>
        <taxon>Bacilli</taxon>
        <taxon>Lactobacillales</taxon>
        <taxon>Lactobacillaceae</taxon>
        <taxon>Lentilactobacillus</taxon>
    </lineage>
</organism>
<dbReference type="Proteomes" id="UP000051439">
    <property type="component" value="Unassembled WGS sequence"/>
</dbReference>
<dbReference type="EC" id="4.1.1.5" evidence="4 9"/>
<dbReference type="CDD" id="cd17299">
    <property type="entry name" value="acetolactate_decarboxylase"/>
    <property type="match status" value="1"/>
</dbReference>
<evidence type="ECO:0000256" key="6">
    <source>
        <dbReference type="ARBA" id="ARBA00022793"/>
    </source>
</evidence>
<dbReference type="PANTHER" id="PTHR35524:SF1">
    <property type="entry name" value="ALPHA-ACETOLACTATE DECARBOXYLASE"/>
    <property type="match status" value="1"/>
</dbReference>
<evidence type="ECO:0000256" key="5">
    <source>
        <dbReference type="ARBA" id="ARBA00020164"/>
    </source>
</evidence>
<keyword evidence="11" id="KW-1185">Reference proteome</keyword>
<dbReference type="AlphaFoldDB" id="A0A0R1NZ99"/>
<name>A0A0R1NZ99_9LACO</name>
<dbReference type="PANTHER" id="PTHR35524">
    <property type="entry name" value="ALPHA-ACETOLACTATE DECARBOXYLASE"/>
    <property type="match status" value="1"/>
</dbReference>
<keyword evidence="8 9" id="KW-0456">Lyase</keyword>
<dbReference type="PATRIC" id="fig|1423766.4.peg.1684"/>
<comment type="caution">
    <text evidence="10">The sequence shown here is derived from an EMBL/GenBank/DDBJ whole genome shotgun (WGS) entry which is preliminary data.</text>
</comment>
<comment type="similarity">
    <text evidence="3 9">Belongs to the alpha-acetolactate decarboxylase family.</text>
</comment>
<dbReference type="RefSeq" id="WP_008856617.1">
    <property type="nucleotide sequence ID" value="NZ_AZEB01000003.1"/>
</dbReference>
<dbReference type="GO" id="GO:0045151">
    <property type="term" value="P:acetoin biosynthetic process"/>
    <property type="evidence" value="ECO:0007669"/>
    <property type="project" value="UniProtKB-UniRule"/>
</dbReference>
<dbReference type="EMBL" id="AZEB01000003">
    <property type="protein sequence ID" value="KRL22874.1"/>
    <property type="molecule type" value="Genomic_DNA"/>
</dbReference>
<proteinExistence type="inferred from homology"/>
<keyword evidence="7 9" id="KW-0005">Acetoin biosynthesis</keyword>
<gene>
    <name evidence="10" type="ORF">FC98_GL001626</name>
</gene>
<dbReference type="NCBIfam" id="TIGR01252">
    <property type="entry name" value="acetolac_decarb"/>
    <property type="match status" value="1"/>
</dbReference>
<evidence type="ECO:0000256" key="8">
    <source>
        <dbReference type="ARBA" id="ARBA00023239"/>
    </source>
</evidence>
<evidence type="ECO:0000256" key="2">
    <source>
        <dbReference type="ARBA" id="ARBA00005170"/>
    </source>
</evidence>
<dbReference type="InterPro" id="IPR005128">
    <property type="entry name" value="Acetolactate_a_deCO2ase"/>
</dbReference>
<keyword evidence="6 9" id="KW-0210">Decarboxylase</keyword>
<protein>
    <recommendedName>
        <fullName evidence="5 9">Alpha-acetolactate decarboxylase</fullName>
        <ecNumber evidence="4 9">4.1.1.5</ecNumber>
    </recommendedName>
</protein>